<dbReference type="EMBL" id="BAAAMJ010000007">
    <property type="protein sequence ID" value="GAA1899387.1"/>
    <property type="molecule type" value="Genomic_DNA"/>
</dbReference>
<keyword evidence="2" id="KW-1185">Reference proteome</keyword>
<gene>
    <name evidence="1" type="ORF">GCM10009716_06520</name>
</gene>
<comment type="caution">
    <text evidence="1">The sequence shown here is derived from an EMBL/GenBank/DDBJ whole genome shotgun (WGS) entry which is preliminary data.</text>
</comment>
<name>A0ABN2NRQ5_9ACTN</name>
<organism evidence="1 2">
    <name type="scientific">Streptomyces sodiiphilus</name>
    <dbReference type="NCBI Taxonomy" id="226217"/>
    <lineage>
        <taxon>Bacteria</taxon>
        <taxon>Bacillati</taxon>
        <taxon>Actinomycetota</taxon>
        <taxon>Actinomycetes</taxon>
        <taxon>Kitasatosporales</taxon>
        <taxon>Streptomycetaceae</taxon>
        <taxon>Streptomyces</taxon>
    </lineage>
</organism>
<proteinExistence type="predicted"/>
<protein>
    <submittedName>
        <fullName evidence="1">Uncharacterized protein</fullName>
    </submittedName>
</protein>
<accession>A0ABN2NRQ5</accession>
<dbReference type="Proteomes" id="UP001501303">
    <property type="component" value="Unassembled WGS sequence"/>
</dbReference>
<sequence>MPPRPSRADYRGPLGWTTGACWLGCRRTGVDVPWIGPARFNGLHGIIDTKLFACADCIERMYDQAVAELYSRH</sequence>
<evidence type="ECO:0000313" key="2">
    <source>
        <dbReference type="Proteomes" id="UP001501303"/>
    </source>
</evidence>
<reference evidence="1 2" key="1">
    <citation type="journal article" date="2019" name="Int. J. Syst. Evol. Microbiol.">
        <title>The Global Catalogue of Microorganisms (GCM) 10K type strain sequencing project: providing services to taxonomists for standard genome sequencing and annotation.</title>
        <authorList>
            <consortium name="The Broad Institute Genomics Platform"/>
            <consortium name="The Broad Institute Genome Sequencing Center for Infectious Disease"/>
            <person name="Wu L."/>
            <person name="Ma J."/>
        </authorList>
    </citation>
    <scope>NUCLEOTIDE SEQUENCE [LARGE SCALE GENOMIC DNA]</scope>
    <source>
        <strain evidence="1 2">JCM 13581</strain>
    </source>
</reference>
<evidence type="ECO:0000313" key="1">
    <source>
        <dbReference type="EMBL" id="GAA1899387.1"/>
    </source>
</evidence>